<gene>
    <name evidence="2" type="ORF">SAMN02745973_01999</name>
</gene>
<proteinExistence type="predicted"/>
<sequence>MKETQERIEEIKRELNELSNHLDTCEKEKILKISLQLDELISEAIK</sequence>
<dbReference type="InterPro" id="IPR037208">
    <property type="entry name" value="Spo0E-like_sf"/>
</dbReference>
<dbReference type="AlphaFoldDB" id="A0A1T4PAP1"/>
<evidence type="ECO:0000256" key="1">
    <source>
        <dbReference type="SAM" id="Coils"/>
    </source>
</evidence>
<dbReference type="EMBL" id="FUWV01000015">
    <property type="protein sequence ID" value="SJZ88451.1"/>
    <property type="molecule type" value="Genomic_DNA"/>
</dbReference>
<protein>
    <recommendedName>
        <fullName evidence="4">Spo0E like sporulation regulatory protein</fullName>
    </recommendedName>
</protein>
<dbReference type="Proteomes" id="UP000196365">
    <property type="component" value="Unassembled WGS sequence"/>
</dbReference>
<dbReference type="SUPFAM" id="SSF140500">
    <property type="entry name" value="BAS1536-like"/>
    <property type="match status" value="1"/>
</dbReference>
<evidence type="ECO:0008006" key="4">
    <source>
        <dbReference type="Google" id="ProtNLM"/>
    </source>
</evidence>
<keyword evidence="1" id="KW-0175">Coiled coil</keyword>
<dbReference type="GO" id="GO:0043937">
    <property type="term" value="P:regulation of sporulation"/>
    <property type="evidence" value="ECO:0007669"/>
    <property type="project" value="InterPro"/>
</dbReference>
<dbReference type="RefSeq" id="WP_143402893.1">
    <property type="nucleotide sequence ID" value="NZ_FUWV01000015.1"/>
</dbReference>
<organism evidence="2 3">
    <name type="scientific">Garciella nitratireducens DSM 15102</name>
    <dbReference type="NCBI Taxonomy" id="1121911"/>
    <lineage>
        <taxon>Bacteria</taxon>
        <taxon>Bacillati</taxon>
        <taxon>Bacillota</taxon>
        <taxon>Clostridia</taxon>
        <taxon>Eubacteriales</taxon>
        <taxon>Eubacteriaceae</taxon>
        <taxon>Garciella</taxon>
    </lineage>
</organism>
<reference evidence="2 3" key="1">
    <citation type="submission" date="2017-02" db="EMBL/GenBank/DDBJ databases">
        <authorList>
            <person name="Peterson S.W."/>
        </authorList>
    </citation>
    <scope>NUCLEOTIDE SEQUENCE [LARGE SCALE GENOMIC DNA]</scope>
    <source>
        <strain evidence="2 3">DSM 15102</strain>
    </source>
</reference>
<evidence type="ECO:0000313" key="2">
    <source>
        <dbReference type="EMBL" id="SJZ88451.1"/>
    </source>
</evidence>
<keyword evidence="3" id="KW-1185">Reference proteome</keyword>
<accession>A0A1T4PAP1</accession>
<feature type="coiled-coil region" evidence="1">
    <location>
        <begin position="1"/>
        <end position="28"/>
    </location>
</feature>
<evidence type="ECO:0000313" key="3">
    <source>
        <dbReference type="Proteomes" id="UP000196365"/>
    </source>
</evidence>
<name>A0A1T4PAP1_9FIRM</name>